<dbReference type="Proteomes" id="UP000002051">
    <property type="component" value="Unassembled WGS sequence"/>
</dbReference>
<feature type="domain" description="Myb-like" evidence="6">
    <location>
        <begin position="22"/>
        <end position="71"/>
    </location>
</feature>
<keyword evidence="9" id="KW-1185">Reference proteome</keyword>
<dbReference type="EMBL" id="CM001217">
    <property type="protein sequence ID" value="KEH41692.1"/>
    <property type="molecule type" value="Genomic_DNA"/>
</dbReference>
<keyword evidence="2" id="KW-0805">Transcription regulation</keyword>
<dbReference type="FunFam" id="1.10.10.60:FF:000007">
    <property type="entry name" value="Two-component response regulator"/>
    <property type="match status" value="1"/>
</dbReference>
<keyword evidence="4" id="KW-0539">Nucleus</keyword>
<dbReference type="InterPro" id="IPR046955">
    <property type="entry name" value="PHR1-like"/>
</dbReference>
<dbReference type="EnsemblPlants" id="KEH41692">
    <property type="protein sequence ID" value="KEH41692"/>
    <property type="gene ID" value="MTR_1g053830"/>
</dbReference>
<reference evidence="8" key="3">
    <citation type="submission" date="2015-04" db="UniProtKB">
        <authorList>
            <consortium name="EnsemblPlants"/>
        </authorList>
    </citation>
    <scope>IDENTIFICATION</scope>
    <source>
        <strain evidence="8">cv. Jemalong A17</strain>
    </source>
</reference>
<dbReference type="InterPro" id="IPR009057">
    <property type="entry name" value="Homeodomain-like_sf"/>
</dbReference>
<protein>
    <submittedName>
        <fullName evidence="7">MYB-like transcription factor family protein</fullName>
    </submittedName>
</protein>
<evidence type="ECO:0000313" key="9">
    <source>
        <dbReference type="Proteomes" id="UP000002051"/>
    </source>
</evidence>
<reference evidence="7 9" key="1">
    <citation type="journal article" date="2011" name="Nature">
        <title>The Medicago genome provides insight into the evolution of rhizobial symbioses.</title>
        <authorList>
            <person name="Young N.D."/>
            <person name="Debelle F."/>
            <person name="Oldroyd G.E."/>
            <person name="Geurts R."/>
            <person name="Cannon S.B."/>
            <person name="Udvardi M.K."/>
            <person name="Benedito V.A."/>
            <person name="Mayer K.F."/>
            <person name="Gouzy J."/>
            <person name="Schoof H."/>
            <person name="Van de Peer Y."/>
            <person name="Proost S."/>
            <person name="Cook D.R."/>
            <person name="Meyers B.C."/>
            <person name="Spannagl M."/>
            <person name="Cheung F."/>
            <person name="De Mita S."/>
            <person name="Krishnakumar V."/>
            <person name="Gundlach H."/>
            <person name="Zhou S."/>
            <person name="Mudge J."/>
            <person name="Bharti A.K."/>
            <person name="Murray J.D."/>
            <person name="Naoumkina M.A."/>
            <person name="Rosen B."/>
            <person name="Silverstein K.A."/>
            <person name="Tang H."/>
            <person name="Rombauts S."/>
            <person name="Zhao P.X."/>
            <person name="Zhou P."/>
            <person name="Barbe V."/>
            <person name="Bardou P."/>
            <person name="Bechner M."/>
            <person name="Bellec A."/>
            <person name="Berger A."/>
            <person name="Berges H."/>
            <person name="Bidwell S."/>
            <person name="Bisseling T."/>
            <person name="Choisne N."/>
            <person name="Couloux A."/>
            <person name="Denny R."/>
            <person name="Deshpande S."/>
            <person name="Dai X."/>
            <person name="Doyle J.J."/>
            <person name="Dudez A.M."/>
            <person name="Farmer A.D."/>
            <person name="Fouteau S."/>
            <person name="Franken C."/>
            <person name="Gibelin C."/>
            <person name="Gish J."/>
            <person name="Goldstein S."/>
            <person name="Gonzalez A.J."/>
            <person name="Green P.J."/>
            <person name="Hallab A."/>
            <person name="Hartog M."/>
            <person name="Hua A."/>
            <person name="Humphray S.J."/>
            <person name="Jeong D.H."/>
            <person name="Jing Y."/>
            <person name="Jocker A."/>
            <person name="Kenton S.M."/>
            <person name="Kim D.J."/>
            <person name="Klee K."/>
            <person name="Lai H."/>
            <person name="Lang C."/>
            <person name="Lin S."/>
            <person name="Macmil S.L."/>
            <person name="Magdelenat G."/>
            <person name="Matthews L."/>
            <person name="McCorrison J."/>
            <person name="Monaghan E.L."/>
            <person name="Mun J.H."/>
            <person name="Najar F.Z."/>
            <person name="Nicholson C."/>
            <person name="Noirot C."/>
            <person name="O'Bleness M."/>
            <person name="Paule C.R."/>
            <person name="Poulain J."/>
            <person name="Prion F."/>
            <person name="Qin B."/>
            <person name="Qu C."/>
            <person name="Retzel E.F."/>
            <person name="Riddle C."/>
            <person name="Sallet E."/>
            <person name="Samain S."/>
            <person name="Samson N."/>
            <person name="Sanders I."/>
            <person name="Saurat O."/>
            <person name="Scarpelli C."/>
            <person name="Schiex T."/>
            <person name="Segurens B."/>
            <person name="Severin A.J."/>
            <person name="Sherrier D.J."/>
            <person name="Shi R."/>
            <person name="Sims S."/>
            <person name="Singer S.R."/>
            <person name="Sinharoy S."/>
            <person name="Sterck L."/>
            <person name="Viollet A."/>
            <person name="Wang B.B."/>
            <person name="Wang K."/>
            <person name="Wang M."/>
            <person name="Wang X."/>
            <person name="Warfsmann J."/>
            <person name="Weissenbach J."/>
            <person name="White D.D."/>
            <person name="White J.D."/>
            <person name="Wiley G.B."/>
            <person name="Wincker P."/>
            <person name="Xing Y."/>
            <person name="Yang L."/>
            <person name="Yao Z."/>
            <person name="Ying F."/>
            <person name="Zhai J."/>
            <person name="Zhou L."/>
            <person name="Zuber A."/>
            <person name="Denarie J."/>
            <person name="Dixon R.A."/>
            <person name="May G.D."/>
            <person name="Schwartz D.C."/>
            <person name="Rogers J."/>
            <person name="Quetier F."/>
            <person name="Town C.D."/>
            <person name="Roe B.A."/>
        </authorList>
    </citation>
    <scope>NUCLEOTIDE SEQUENCE [LARGE SCALE GENOMIC DNA]</scope>
    <source>
        <strain evidence="7">A17</strain>
        <strain evidence="8 9">cv. Jemalong A17</strain>
    </source>
</reference>
<proteinExistence type="predicted"/>
<reference evidence="7 9" key="2">
    <citation type="journal article" date="2014" name="BMC Genomics">
        <title>An improved genome release (version Mt4.0) for the model legume Medicago truncatula.</title>
        <authorList>
            <person name="Tang H."/>
            <person name="Krishnakumar V."/>
            <person name="Bidwell S."/>
            <person name="Rosen B."/>
            <person name="Chan A."/>
            <person name="Zhou S."/>
            <person name="Gentzbittel L."/>
            <person name="Childs K.L."/>
            <person name="Yandell M."/>
            <person name="Gundlach H."/>
            <person name="Mayer K.F."/>
            <person name="Schwartz D.C."/>
            <person name="Town C.D."/>
        </authorList>
    </citation>
    <scope>GENOME REANNOTATION</scope>
    <source>
        <strain evidence="7">A17</strain>
        <strain evidence="8 9">cv. Jemalong A17</strain>
    </source>
</reference>
<feature type="region of interest" description="Disordered" evidence="5">
    <location>
        <begin position="77"/>
        <end position="99"/>
    </location>
</feature>
<dbReference type="OrthoDB" id="551907at2759"/>
<evidence type="ECO:0000256" key="1">
    <source>
        <dbReference type="ARBA" id="ARBA00004123"/>
    </source>
</evidence>
<evidence type="ECO:0000256" key="2">
    <source>
        <dbReference type="ARBA" id="ARBA00023015"/>
    </source>
</evidence>
<evidence type="ECO:0000313" key="8">
    <source>
        <dbReference type="EnsemblPlants" id="KEH41692"/>
    </source>
</evidence>
<feature type="compositionally biased region" description="Basic and acidic residues" evidence="5">
    <location>
        <begin position="83"/>
        <end position="99"/>
    </location>
</feature>
<dbReference type="Pfam" id="PF00249">
    <property type="entry name" value="Myb_DNA-binding"/>
    <property type="match status" value="1"/>
</dbReference>
<dbReference type="PANTHER" id="PTHR31499">
    <property type="entry name" value="MYB FAMILY TRANSCRIPTION FACTOR PHL11"/>
    <property type="match status" value="1"/>
</dbReference>
<accession>A0A072VIP1</accession>
<dbReference type="GO" id="GO:0003700">
    <property type="term" value="F:DNA-binding transcription factor activity"/>
    <property type="evidence" value="ECO:0007669"/>
    <property type="project" value="InterPro"/>
</dbReference>
<dbReference type="InterPro" id="IPR006447">
    <property type="entry name" value="Myb_dom_plants"/>
</dbReference>
<dbReference type="SUPFAM" id="SSF46689">
    <property type="entry name" value="Homeodomain-like"/>
    <property type="match status" value="1"/>
</dbReference>
<comment type="subcellular location">
    <subcellularLocation>
        <location evidence="1">Nucleus</location>
    </subcellularLocation>
</comment>
<dbReference type="PANTHER" id="PTHR31499:SF85">
    <property type="entry name" value="TRANSCRIPTION FACTOR MYB-RELATED FAMILY"/>
    <property type="match status" value="1"/>
</dbReference>
<dbReference type="NCBIfam" id="TIGR01557">
    <property type="entry name" value="myb_SHAQKYF"/>
    <property type="match status" value="1"/>
</dbReference>
<evidence type="ECO:0000256" key="4">
    <source>
        <dbReference type="ARBA" id="ARBA00023242"/>
    </source>
</evidence>
<dbReference type="HOGENOM" id="CLU_2323903_0_0_1"/>
<gene>
    <name evidence="8" type="primary">25483505</name>
    <name evidence="7" type="ordered locus">MTR_1g053830</name>
</gene>
<organism evidence="7 9">
    <name type="scientific">Medicago truncatula</name>
    <name type="common">Barrel medic</name>
    <name type="synonym">Medicago tribuloides</name>
    <dbReference type="NCBI Taxonomy" id="3880"/>
    <lineage>
        <taxon>Eukaryota</taxon>
        <taxon>Viridiplantae</taxon>
        <taxon>Streptophyta</taxon>
        <taxon>Embryophyta</taxon>
        <taxon>Tracheophyta</taxon>
        <taxon>Spermatophyta</taxon>
        <taxon>Magnoliopsida</taxon>
        <taxon>eudicotyledons</taxon>
        <taxon>Gunneridae</taxon>
        <taxon>Pentapetalae</taxon>
        <taxon>rosids</taxon>
        <taxon>fabids</taxon>
        <taxon>Fabales</taxon>
        <taxon>Fabaceae</taxon>
        <taxon>Papilionoideae</taxon>
        <taxon>50 kb inversion clade</taxon>
        <taxon>NPAAA clade</taxon>
        <taxon>Hologalegina</taxon>
        <taxon>IRL clade</taxon>
        <taxon>Trifolieae</taxon>
        <taxon>Medicago</taxon>
    </lineage>
</organism>
<evidence type="ECO:0000313" key="7">
    <source>
        <dbReference type="EMBL" id="KEH41692.1"/>
    </source>
</evidence>
<dbReference type="GO" id="GO:0003677">
    <property type="term" value="F:DNA binding"/>
    <property type="evidence" value="ECO:0007669"/>
    <property type="project" value="InterPro"/>
</dbReference>
<evidence type="ECO:0000259" key="6">
    <source>
        <dbReference type="Pfam" id="PF00249"/>
    </source>
</evidence>
<dbReference type="AlphaFoldDB" id="A0A072VIP1"/>
<dbReference type="GO" id="GO:0005634">
    <property type="term" value="C:nucleus"/>
    <property type="evidence" value="ECO:0007669"/>
    <property type="project" value="UniProtKB-SubCell"/>
</dbReference>
<sequence>MSTTSGNPITNASSVSSNTRITWTPDLHDKFVESVNRLGGAEKALPKAILMLMQLDGLTIFQVKSHLKKYRMAKYMAEPAQGESEKRTNVENMHLDAKS</sequence>
<dbReference type="STRING" id="3880.A0A072VIP1"/>
<evidence type="ECO:0000256" key="3">
    <source>
        <dbReference type="ARBA" id="ARBA00023163"/>
    </source>
</evidence>
<evidence type="ECO:0000256" key="5">
    <source>
        <dbReference type="SAM" id="MobiDB-lite"/>
    </source>
</evidence>
<dbReference type="InterPro" id="IPR001005">
    <property type="entry name" value="SANT/Myb"/>
</dbReference>
<keyword evidence="3" id="KW-0804">Transcription</keyword>
<name>A0A072VIP1_MEDTR</name>
<dbReference type="Gene3D" id="1.10.10.60">
    <property type="entry name" value="Homeodomain-like"/>
    <property type="match status" value="1"/>
</dbReference>